<organism evidence="7 8">
    <name type="scientific">Tritrichomonas musculus</name>
    <dbReference type="NCBI Taxonomy" id="1915356"/>
    <lineage>
        <taxon>Eukaryota</taxon>
        <taxon>Metamonada</taxon>
        <taxon>Parabasalia</taxon>
        <taxon>Tritrichomonadida</taxon>
        <taxon>Tritrichomonadidae</taxon>
        <taxon>Tritrichomonas</taxon>
    </lineage>
</organism>
<feature type="transmembrane region" description="Helical" evidence="6">
    <location>
        <begin position="368"/>
        <end position="387"/>
    </location>
</feature>
<dbReference type="SUPFAM" id="SSF103473">
    <property type="entry name" value="MFS general substrate transporter"/>
    <property type="match status" value="1"/>
</dbReference>
<comment type="subcellular location">
    <subcellularLocation>
        <location evidence="1">Membrane</location>
        <topology evidence="1">Multi-pass membrane protein</topology>
    </subcellularLocation>
</comment>
<feature type="transmembrane region" description="Helical" evidence="6">
    <location>
        <begin position="83"/>
        <end position="103"/>
    </location>
</feature>
<dbReference type="Gene3D" id="1.20.1250.20">
    <property type="entry name" value="MFS general substrate transporter like domains"/>
    <property type="match status" value="1"/>
</dbReference>
<name>A0ABR2IJ93_9EUKA</name>
<keyword evidence="4 6" id="KW-1133">Transmembrane helix</keyword>
<evidence type="ECO:0000256" key="3">
    <source>
        <dbReference type="ARBA" id="ARBA00022692"/>
    </source>
</evidence>
<gene>
    <name evidence="7" type="ORF">M9Y10_011350</name>
</gene>
<evidence type="ECO:0000313" key="8">
    <source>
        <dbReference type="Proteomes" id="UP001470230"/>
    </source>
</evidence>
<dbReference type="PANTHER" id="PTHR19432:SF26">
    <property type="entry name" value="MAJOR FACILITATOR SUPERFAMILY (MFS) PROFILE DOMAIN-CONTAINING PROTEIN"/>
    <property type="match status" value="1"/>
</dbReference>
<dbReference type="InterPro" id="IPR036259">
    <property type="entry name" value="MFS_trans_sf"/>
</dbReference>
<reference evidence="7 8" key="1">
    <citation type="submission" date="2024-04" db="EMBL/GenBank/DDBJ databases">
        <title>Tritrichomonas musculus Genome.</title>
        <authorList>
            <person name="Alves-Ferreira E."/>
            <person name="Grigg M."/>
            <person name="Lorenzi H."/>
            <person name="Galac M."/>
        </authorList>
    </citation>
    <scope>NUCLEOTIDE SEQUENCE [LARGE SCALE GENOMIC DNA]</scope>
    <source>
        <strain evidence="7 8">EAF2021</strain>
    </source>
</reference>
<dbReference type="EMBL" id="JAPFFF010000017">
    <property type="protein sequence ID" value="KAK8863662.1"/>
    <property type="molecule type" value="Genomic_DNA"/>
</dbReference>
<feature type="transmembrane region" description="Helical" evidence="6">
    <location>
        <begin position="461"/>
        <end position="482"/>
    </location>
</feature>
<evidence type="ECO:0000256" key="6">
    <source>
        <dbReference type="SAM" id="Phobius"/>
    </source>
</evidence>
<feature type="transmembrane region" description="Helical" evidence="6">
    <location>
        <begin position="338"/>
        <end position="356"/>
    </location>
</feature>
<comment type="caution">
    <text evidence="7">The sequence shown here is derived from an EMBL/GenBank/DDBJ whole genome shotgun (WGS) entry which is preliminary data.</text>
</comment>
<protein>
    <recommendedName>
        <fullName evidence="9">Major facilitator superfamily transporter</fullName>
    </recommendedName>
</protein>
<dbReference type="PANTHER" id="PTHR19432">
    <property type="entry name" value="SUGAR TRANSPORTER"/>
    <property type="match status" value="1"/>
</dbReference>
<evidence type="ECO:0000256" key="5">
    <source>
        <dbReference type="ARBA" id="ARBA00023136"/>
    </source>
</evidence>
<feature type="transmembrane region" description="Helical" evidence="6">
    <location>
        <begin position="291"/>
        <end position="310"/>
    </location>
</feature>
<keyword evidence="5 6" id="KW-0472">Membrane</keyword>
<keyword evidence="8" id="KW-1185">Reference proteome</keyword>
<feature type="transmembrane region" description="Helical" evidence="6">
    <location>
        <begin position="393"/>
        <end position="415"/>
    </location>
</feature>
<feature type="transmembrane region" description="Helical" evidence="6">
    <location>
        <begin position="241"/>
        <end position="262"/>
    </location>
</feature>
<feature type="transmembrane region" description="Helical" evidence="6">
    <location>
        <begin position="169"/>
        <end position="185"/>
    </location>
</feature>
<feature type="transmembrane region" description="Helical" evidence="6">
    <location>
        <begin position="44"/>
        <end position="63"/>
    </location>
</feature>
<evidence type="ECO:0008006" key="9">
    <source>
        <dbReference type="Google" id="ProtNLM"/>
    </source>
</evidence>
<feature type="transmembrane region" description="Helical" evidence="6">
    <location>
        <begin position="115"/>
        <end position="133"/>
    </location>
</feature>
<evidence type="ECO:0000256" key="1">
    <source>
        <dbReference type="ARBA" id="ARBA00004141"/>
    </source>
</evidence>
<evidence type="ECO:0000313" key="7">
    <source>
        <dbReference type="EMBL" id="KAK8863662.1"/>
    </source>
</evidence>
<feature type="transmembrane region" description="Helical" evidence="6">
    <location>
        <begin position="427"/>
        <end position="449"/>
    </location>
</feature>
<accession>A0ABR2IJ93</accession>
<sequence length="507" mass="55793">MREVHLSYQSENQGGGIKDIGYHSIIPSEKKWIPLCKRKKISQLWIFAICANQIAMCFIWIPLGVLTNPYCNKLNLSHIGTTFVFLIGCLSGLIIPPFIAAFSDSTTLKFGRRRIYLIVGETFVLIGLLMISFCRELSSKFNTKPIENSIQSANNDIKSHVTLNYNNNAAIFYFVTGMILAYFGGNVANGPGRAMCSDVVPASQQVLVSSICVLDTAIAGVISNSIGALKLYQYTKMNNETLVLVCSSIIGLVALIVSVVSTPEEQMLEKPRNVNSFILILESFSAMNRNLFFVLIAFFFQAIGAVQFVFQGSNYIAKFIFGGVPNAPDGLYDAGVSYAQFLSLFQTFVQLIYSFLNTKIVNFIGLKASWILGMICLFLADILFYLIKNKFLLTIPYMLNGVSVVIGNSAPYAYVSLITPPEKLAGSLSLIILFGNCGSVLAILTLSMYLGSFKFFEENPGRLICFSSIFVVAALICGEIGYRNVSGQNVQNEFEATPATDDEDDDD</sequence>
<evidence type="ECO:0000256" key="4">
    <source>
        <dbReference type="ARBA" id="ARBA00022989"/>
    </source>
</evidence>
<evidence type="ECO:0000256" key="2">
    <source>
        <dbReference type="ARBA" id="ARBA00022448"/>
    </source>
</evidence>
<feature type="transmembrane region" description="Helical" evidence="6">
    <location>
        <begin position="206"/>
        <end position="229"/>
    </location>
</feature>
<proteinExistence type="predicted"/>
<dbReference type="Proteomes" id="UP001470230">
    <property type="component" value="Unassembled WGS sequence"/>
</dbReference>
<keyword evidence="3 6" id="KW-0812">Transmembrane</keyword>
<keyword evidence="2" id="KW-0813">Transport</keyword>